<reference evidence="2" key="1">
    <citation type="journal article" date="2021" name="Front. Microbiol.">
        <title>Comprehensive Comparative Genomics and Phenotyping of Methylobacterium Species.</title>
        <authorList>
            <person name="Alessa O."/>
            <person name="Ogura Y."/>
            <person name="Fujitani Y."/>
            <person name="Takami H."/>
            <person name="Hayashi T."/>
            <person name="Sahin N."/>
            <person name="Tani A."/>
        </authorList>
    </citation>
    <scope>NUCLEOTIDE SEQUENCE</scope>
    <source>
        <strain evidence="2">DSM 23632</strain>
    </source>
</reference>
<reference evidence="2" key="2">
    <citation type="submission" date="2021-08" db="EMBL/GenBank/DDBJ databases">
        <authorList>
            <person name="Tani A."/>
            <person name="Ola A."/>
            <person name="Ogura Y."/>
            <person name="Katsura K."/>
            <person name="Hayashi T."/>
        </authorList>
    </citation>
    <scope>NUCLEOTIDE SEQUENCE</scope>
    <source>
        <strain evidence="2">DSM 23632</strain>
    </source>
</reference>
<dbReference type="EMBL" id="BPRB01000140">
    <property type="protein sequence ID" value="GJE60499.1"/>
    <property type="molecule type" value="Genomic_DNA"/>
</dbReference>
<feature type="domain" description="PIN" evidence="1">
    <location>
        <begin position="4"/>
        <end position="120"/>
    </location>
</feature>
<dbReference type="Proteomes" id="UP001055057">
    <property type="component" value="Unassembled WGS sequence"/>
</dbReference>
<dbReference type="Pfam" id="PF01850">
    <property type="entry name" value="PIN"/>
    <property type="match status" value="1"/>
</dbReference>
<dbReference type="Gene3D" id="3.40.50.1010">
    <property type="entry name" value="5'-nuclease"/>
    <property type="match status" value="1"/>
</dbReference>
<accession>A0ABQ4U0Y7</accession>
<evidence type="ECO:0000313" key="3">
    <source>
        <dbReference type="Proteomes" id="UP001055057"/>
    </source>
</evidence>
<gene>
    <name evidence="2" type="ORF">MPOCJGCO_2611</name>
</gene>
<dbReference type="RefSeq" id="WP_238183115.1">
    <property type="nucleotide sequence ID" value="NZ_BPRB01000140.1"/>
</dbReference>
<keyword evidence="3" id="KW-1185">Reference proteome</keyword>
<evidence type="ECO:0000259" key="1">
    <source>
        <dbReference type="Pfam" id="PF01850"/>
    </source>
</evidence>
<protein>
    <recommendedName>
        <fullName evidence="1">PIN domain-containing protein</fullName>
    </recommendedName>
</protein>
<organism evidence="2 3">
    <name type="scientific">Methylobacterium trifolii</name>
    <dbReference type="NCBI Taxonomy" id="1003092"/>
    <lineage>
        <taxon>Bacteria</taxon>
        <taxon>Pseudomonadati</taxon>
        <taxon>Pseudomonadota</taxon>
        <taxon>Alphaproteobacteria</taxon>
        <taxon>Hyphomicrobiales</taxon>
        <taxon>Methylobacteriaceae</taxon>
        <taxon>Methylobacterium</taxon>
    </lineage>
</organism>
<dbReference type="SUPFAM" id="SSF88723">
    <property type="entry name" value="PIN domain-like"/>
    <property type="match status" value="1"/>
</dbReference>
<dbReference type="CDD" id="cd18683">
    <property type="entry name" value="PIN_VapC-like"/>
    <property type="match status" value="1"/>
</dbReference>
<dbReference type="InterPro" id="IPR002716">
    <property type="entry name" value="PIN_dom"/>
</dbReference>
<proteinExistence type="predicted"/>
<comment type="caution">
    <text evidence="2">The sequence shown here is derived from an EMBL/GenBank/DDBJ whole genome shotgun (WGS) entry which is preliminary data.</text>
</comment>
<dbReference type="InterPro" id="IPR029060">
    <property type="entry name" value="PIN-like_dom_sf"/>
</dbReference>
<name>A0ABQ4U0Y7_9HYPH</name>
<evidence type="ECO:0000313" key="2">
    <source>
        <dbReference type="EMBL" id="GJE60499.1"/>
    </source>
</evidence>
<sequence length="133" mass="14408">MIGVDTNVLLRHTLQDDDVQSPKATAFLLDGRRLVEPALVNPVVLVEFVWTLARRERFEKPAILALLDVLAASPHVAFTDPAAVTAAITDWRRGKADFQDYLIGHLNRAAGATTTLTFDETAAAGPGFSLPTN</sequence>